<evidence type="ECO:0000256" key="1">
    <source>
        <dbReference type="SAM" id="MobiDB-lite"/>
    </source>
</evidence>
<dbReference type="OrthoDB" id="5245196at2"/>
<accession>A0A2T4UBV9</accession>
<evidence type="ECO:0000313" key="3">
    <source>
        <dbReference type="EMBL" id="PTL54404.1"/>
    </source>
</evidence>
<keyword evidence="2" id="KW-0812">Transmembrane</keyword>
<keyword evidence="2" id="KW-0472">Membrane</keyword>
<dbReference type="RefSeq" id="WP_107571346.1">
    <property type="nucleotide sequence ID" value="NZ_PYYB01000005.1"/>
</dbReference>
<proteinExistence type="predicted"/>
<evidence type="ECO:0000313" key="4">
    <source>
        <dbReference type="Proteomes" id="UP000240739"/>
    </source>
</evidence>
<protein>
    <submittedName>
        <fullName evidence="3">Uncharacterized protein</fullName>
    </submittedName>
</protein>
<dbReference type="AlphaFoldDB" id="A0A2T4UBV9"/>
<reference evidence="3 4" key="1">
    <citation type="submission" date="2018-03" db="EMBL/GenBank/DDBJ databases">
        <title>Aquarubrobacter algicola gen. nov., sp. nov., a novel actinobacterium isolated from shallow eutrophic lake during the end of cyanobacterial harmful algal blooms.</title>
        <authorList>
            <person name="Chun S.J."/>
        </authorList>
    </citation>
    <scope>NUCLEOTIDE SEQUENCE [LARGE SCALE GENOMIC DNA]</scope>
    <source>
        <strain evidence="3 4">Seoho-28</strain>
    </source>
</reference>
<organism evidence="3 4">
    <name type="scientific">Paraconexibacter algicola</name>
    <dbReference type="NCBI Taxonomy" id="2133960"/>
    <lineage>
        <taxon>Bacteria</taxon>
        <taxon>Bacillati</taxon>
        <taxon>Actinomycetota</taxon>
        <taxon>Thermoleophilia</taxon>
        <taxon>Solirubrobacterales</taxon>
        <taxon>Paraconexibacteraceae</taxon>
        <taxon>Paraconexibacter</taxon>
    </lineage>
</organism>
<feature type="transmembrane region" description="Helical" evidence="2">
    <location>
        <begin position="6"/>
        <end position="27"/>
    </location>
</feature>
<sequence>MFGIGIWSTIVLATGVLSVLAMFAYMATGHGVRGDEEAARDFYDEHGHWPDQTPEEAEAEREEAQKWARAQTSTADPDGVV</sequence>
<gene>
    <name evidence="3" type="ORF">C7Y72_21975</name>
</gene>
<keyword evidence="4" id="KW-1185">Reference proteome</keyword>
<keyword evidence="2" id="KW-1133">Transmembrane helix</keyword>
<evidence type="ECO:0000256" key="2">
    <source>
        <dbReference type="SAM" id="Phobius"/>
    </source>
</evidence>
<feature type="region of interest" description="Disordered" evidence="1">
    <location>
        <begin position="45"/>
        <end position="81"/>
    </location>
</feature>
<name>A0A2T4UBV9_9ACTN</name>
<dbReference type="EMBL" id="PYYB01000005">
    <property type="protein sequence ID" value="PTL54404.1"/>
    <property type="molecule type" value="Genomic_DNA"/>
</dbReference>
<dbReference type="Proteomes" id="UP000240739">
    <property type="component" value="Unassembled WGS sequence"/>
</dbReference>
<comment type="caution">
    <text evidence="3">The sequence shown here is derived from an EMBL/GenBank/DDBJ whole genome shotgun (WGS) entry which is preliminary data.</text>
</comment>